<dbReference type="InterPro" id="IPR011576">
    <property type="entry name" value="Pyridox_Oxase_N"/>
</dbReference>
<sequence length="209" mass="22452">MDANPAPHPFDITTHEALATLYAAPSPVVLAKATDRIEGRSAAFIANSPFCVLSTIGRHGPHATPRGDAPGFVTLLDEKTLALPDRRGNNRLDALRDVLDDPRVALLFLVPGMGETLRVHGTARITTDPALRERLVMGRAKPATVLLISVTEVYMQCPRALLRAELWAGRAKPEGTPSGGELIAEHTKGAYAAETYDTVTAPHCAENLY</sequence>
<dbReference type="PANTHER" id="PTHR42815:SF2">
    <property type="entry name" value="FAD-BINDING, PUTATIVE (AFU_ORTHOLOGUE AFUA_6G07600)-RELATED"/>
    <property type="match status" value="1"/>
</dbReference>
<dbReference type="Gene3D" id="2.30.110.10">
    <property type="entry name" value="Electron Transport, Fmn-binding Protein, Chain A"/>
    <property type="match status" value="1"/>
</dbReference>
<protein>
    <recommendedName>
        <fullName evidence="1">Pyridoxamine 5'-phosphate oxidase N-terminal domain-containing protein</fullName>
    </recommendedName>
</protein>
<dbReference type="OrthoDB" id="9790331at2"/>
<name>A0A1M6K247_9PROT</name>
<dbReference type="SUPFAM" id="SSF50475">
    <property type="entry name" value="FMN-binding split barrel"/>
    <property type="match status" value="1"/>
</dbReference>
<proteinExistence type="predicted"/>
<dbReference type="RefSeq" id="WP_073135713.1">
    <property type="nucleotide sequence ID" value="NZ_FQZF01000015.1"/>
</dbReference>
<evidence type="ECO:0000259" key="1">
    <source>
        <dbReference type="Pfam" id="PF01243"/>
    </source>
</evidence>
<dbReference type="Proteomes" id="UP000184387">
    <property type="component" value="Unassembled WGS sequence"/>
</dbReference>
<organism evidence="2 3">
    <name type="scientific">Muricoccus roseus</name>
    <dbReference type="NCBI Taxonomy" id="198092"/>
    <lineage>
        <taxon>Bacteria</taxon>
        <taxon>Pseudomonadati</taxon>
        <taxon>Pseudomonadota</taxon>
        <taxon>Alphaproteobacteria</taxon>
        <taxon>Acetobacterales</taxon>
        <taxon>Roseomonadaceae</taxon>
        <taxon>Muricoccus</taxon>
    </lineage>
</organism>
<dbReference type="NCBIfam" id="TIGR04025">
    <property type="entry name" value="PPOX_FMN_DR2398"/>
    <property type="match status" value="1"/>
</dbReference>
<dbReference type="EMBL" id="FQZF01000015">
    <property type="protein sequence ID" value="SHJ53026.1"/>
    <property type="molecule type" value="Genomic_DNA"/>
</dbReference>
<dbReference type="STRING" id="198092.SAMN02745194_02792"/>
<dbReference type="Pfam" id="PF01243">
    <property type="entry name" value="PNPOx_N"/>
    <property type="match status" value="1"/>
</dbReference>
<gene>
    <name evidence="2" type="ORF">SAMN02745194_02792</name>
</gene>
<keyword evidence="3" id="KW-1185">Reference proteome</keyword>
<dbReference type="AlphaFoldDB" id="A0A1M6K247"/>
<dbReference type="InterPro" id="IPR024029">
    <property type="entry name" value="Pyridox_Oxase_FMN-dep"/>
</dbReference>
<accession>A0A1M6K247</accession>
<dbReference type="InterPro" id="IPR012349">
    <property type="entry name" value="Split_barrel_FMN-bd"/>
</dbReference>
<evidence type="ECO:0000313" key="2">
    <source>
        <dbReference type="EMBL" id="SHJ53026.1"/>
    </source>
</evidence>
<feature type="domain" description="Pyridoxamine 5'-phosphate oxidase N-terminal" evidence="1">
    <location>
        <begin position="41"/>
        <end position="157"/>
    </location>
</feature>
<dbReference type="PANTHER" id="PTHR42815">
    <property type="entry name" value="FAD-BINDING, PUTATIVE (AFU_ORTHOLOGUE AFUA_6G07600)-RELATED"/>
    <property type="match status" value="1"/>
</dbReference>
<evidence type="ECO:0000313" key="3">
    <source>
        <dbReference type="Proteomes" id="UP000184387"/>
    </source>
</evidence>
<reference evidence="2 3" key="1">
    <citation type="submission" date="2016-11" db="EMBL/GenBank/DDBJ databases">
        <authorList>
            <person name="Jaros S."/>
            <person name="Januszkiewicz K."/>
            <person name="Wedrychowicz H."/>
        </authorList>
    </citation>
    <scope>NUCLEOTIDE SEQUENCE [LARGE SCALE GENOMIC DNA]</scope>
    <source>
        <strain evidence="2 3">DSM 14916</strain>
    </source>
</reference>